<dbReference type="RefSeq" id="WP_089677996.1">
    <property type="nucleotide sequence ID" value="NZ_FNFO01000001.1"/>
</dbReference>
<gene>
    <name evidence="2" type="ORF">SAMN05421823_101188</name>
</gene>
<sequence>MTRPFSYYARKAHRYLGVVIGIQFLLWTIGGLYFSWNNLDRVHGDHLVTRTLELPADRPLVSPQAVVSQLPLRSLHTLQVVELLGEPVYQVHYQATDGTARWQLASARDGQLRDPLSEEEARAIATQHFTPQASVAATEYLTEIGSHHEYRGRPLPAWAVTFDHPGRPTLYISAELGTFQTVRHQQWRAFDWLWMLHTMDYAGRDHIGNWVLKGFSVLGLVTILSGFVLFFLTSRQRRSRRTVVGV</sequence>
<keyword evidence="1" id="KW-0472">Membrane</keyword>
<keyword evidence="1" id="KW-1133">Transmembrane helix</keyword>
<dbReference type="OrthoDB" id="9806195at2"/>
<accession>A0A1G8WU77</accession>
<evidence type="ECO:0000313" key="3">
    <source>
        <dbReference type="Proteomes" id="UP000198510"/>
    </source>
</evidence>
<keyword evidence="3" id="KW-1185">Reference proteome</keyword>
<evidence type="ECO:0000256" key="1">
    <source>
        <dbReference type="SAM" id="Phobius"/>
    </source>
</evidence>
<dbReference type="AlphaFoldDB" id="A0A1G8WU77"/>
<evidence type="ECO:0000313" key="2">
    <source>
        <dbReference type="EMBL" id="SDJ81962.1"/>
    </source>
</evidence>
<reference evidence="2 3" key="1">
    <citation type="submission" date="2016-10" db="EMBL/GenBank/DDBJ databases">
        <authorList>
            <person name="de Groot N.N."/>
        </authorList>
    </citation>
    <scope>NUCLEOTIDE SEQUENCE [LARGE SCALE GENOMIC DNA]</scope>
    <source>
        <strain evidence="2 3">DSM 25186</strain>
    </source>
</reference>
<proteinExistence type="predicted"/>
<dbReference type="Proteomes" id="UP000198510">
    <property type="component" value="Unassembled WGS sequence"/>
</dbReference>
<name>A0A1G8WU77_9BACT</name>
<dbReference type="STRING" id="1075417.SAMN05421823_101188"/>
<feature type="transmembrane region" description="Helical" evidence="1">
    <location>
        <begin position="210"/>
        <end position="232"/>
    </location>
</feature>
<keyword evidence="1" id="KW-0812">Transmembrane</keyword>
<feature type="transmembrane region" description="Helical" evidence="1">
    <location>
        <begin position="12"/>
        <end position="36"/>
    </location>
</feature>
<organism evidence="2 3">
    <name type="scientific">Catalinimonas alkaloidigena</name>
    <dbReference type="NCBI Taxonomy" id="1075417"/>
    <lineage>
        <taxon>Bacteria</taxon>
        <taxon>Pseudomonadati</taxon>
        <taxon>Bacteroidota</taxon>
        <taxon>Cytophagia</taxon>
        <taxon>Cytophagales</taxon>
        <taxon>Catalimonadaceae</taxon>
        <taxon>Catalinimonas</taxon>
    </lineage>
</organism>
<protein>
    <submittedName>
        <fullName evidence="2">PepSY-associated TM region</fullName>
    </submittedName>
</protein>
<dbReference type="InterPro" id="IPR005625">
    <property type="entry name" value="PepSY-ass_TM"/>
</dbReference>
<dbReference type="EMBL" id="FNFO01000001">
    <property type="protein sequence ID" value="SDJ81962.1"/>
    <property type="molecule type" value="Genomic_DNA"/>
</dbReference>
<dbReference type="Pfam" id="PF03929">
    <property type="entry name" value="PepSY_TM"/>
    <property type="match status" value="1"/>
</dbReference>